<evidence type="ECO:0000256" key="15">
    <source>
        <dbReference type="ARBA" id="ARBA00048600"/>
    </source>
</evidence>
<dbReference type="RefSeq" id="WP_011375626.1">
    <property type="nucleotide sequence ID" value="NC_007577.1"/>
</dbReference>
<dbReference type="InterPro" id="IPR051602">
    <property type="entry name" value="ACC_Biotin_Carboxylase"/>
</dbReference>
<evidence type="ECO:0000256" key="9">
    <source>
        <dbReference type="ARBA" id="ARBA00022832"/>
    </source>
</evidence>
<dbReference type="STRING" id="74546.PMT9312_0062"/>
<dbReference type="Gene3D" id="3.30.470.20">
    <property type="entry name" value="ATP-grasp fold, B domain"/>
    <property type="match status" value="1"/>
</dbReference>
<keyword evidence="13 17" id="KW-0275">Fatty acid biosynthesis</keyword>
<dbReference type="FunFam" id="3.30.470.20:FF:000028">
    <property type="entry name" value="Methylcrotonoyl-CoA carboxylase subunit alpha, mitochondrial"/>
    <property type="match status" value="1"/>
</dbReference>
<dbReference type="PROSITE" id="PS50979">
    <property type="entry name" value="BC"/>
    <property type="match status" value="1"/>
</dbReference>
<evidence type="ECO:0000256" key="11">
    <source>
        <dbReference type="ARBA" id="ARBA00022842"/>
    </source>
</evidence>
<evidence type="ECO:0000256" key="3">
    <source>
        <dbReference type="ARBA" id="ARBA00011750"/>
    </source>
</evidence>
<accession>Q31DC2</accession>
<keyword evidence="7" id="KW-0479">Metal-binding</keyword>
<dbReference type="eggNOG" id="COG0439">
    <property type="taxonomic scope" value="Bacteria"/>
</dbReference>
<keyword evidence="9 17" id="KW-0276">Fatty acid metabolism</keyword>
<dbReference type="GO" id="GO:2001295">
    <property type="term" value="P:malonyl-CoA biosynthetic process"/>
    <property type="evidence" value="ECO:0007669"/>
    <property type="project" value="UniProtKB-UniPathway"/>
</dbReference>
<dbReference type="NCBIfam" id="TIGR00514">
    <property type="entry name" value="accC"/>
    <property type="match status" value="1"/>
</dbReference>
<name>Q31DC2_PROM9</name>
<sequence length="448" mass="48874">MVEKVLIANRGEIALRIVRSCRELGIATVAVFSTVDKKALHVQLADEAVCVGDSLSNKSYLNIPNILAAATSRGVDAIHPGYGFLAENDKFAEMCNDHGIVFIGPSPNAIRSMGDKSTAKETMEAVGVPTVPGSKGLLSNVDEAYKLADDIGYPVIIKATAGGGGRGMRLVENADNLEKMFKAAQGEAEAAFGNDGLYMEKFIKKPRHVEIQILADRSGNVVHLGERDCSVQRRHQKLLEESPSPAINTELRKKMGNAAIAAAKSIGYEGAGTVEFLVDDDNFYFMEMNTRIQVEHPVTEMVTGVDLIAEQIKIASGVNLEFNQDDINLNGHAIECRINAEDPSHNFRPSPGKITGWLPPGGPGVRVDSHVYTGYEIPPFYDSLIGKLIVWGKDRNTAIKRMNRALNECAVTGIPTTINFHLTLLNKAKFKEGKIHTKYVEEELLPNY</sequence>
<dbReference type="AlphaFoldDB" id="Q31DC2"/>
<comment type="pathway">
    <text evidence="2 17">Lipid metabolism; malonyl-CoA biosynthesis; malonyl-CoA from acetyl-CoA: step 1/1.</text>
</comment>
<dbReference type="UniPathway" id="UPA00655">
    <property type="reaction ID" value="UER00711"/>
</dbReference>
<dbReference type="SUPFAM" id="SSF52440">
    <property type="entry name" value="PreATP-grasp domain"/>
    <property type="match status" value="1"/>
</dbReference>
<keyword evidence="14 17" id="KW-0092">Biotin</keyword>
<dbReference type="GO" id="GO:0006633">
    <property type="term" value="P:fatty acid biosynthetic process"/>
    <property type="evidence" value="ECO:0007669"/>
    <property type="project" value="UniProtKB-KW"/>
</dbReference>
<evidence type="ECO:0000256" key="2">
    <source>
        <dbReference type="ARBA" id="ARBA00004956"/>
    </source>
</evidence>
<evidence type="ECO:0000256" key="6">
    <source>
        <dbReference type="ARBA" id="ARBA00022598"/>
    </source>
</evidence>
<evidence type="ECO:0000256" key="5">
    <source>
        <dbReference type="ARBA" id="ARBA00022516"/>
    </source>
</evidence>
<feature type="domain" description="Biotin carboxylation" evidence="19">
    <location>
        <begin position="1"/>
        <end position="445"/>
    </location>
</feature>
<dbReference type="SMART" id="SM00878">
    <property type="entry name" value="Biotin_carb_C"/>
    <property type="match status" value="1"/>
</dbReference>
<dbReference type="SUPFAM" id="SSF51246">
    <property type="entry name" value="Rudiment single hybrid motif"/>
    <property type="match status" value="1"/>
</dbReference>
<dbReference type="FunFam" id="3.30.1490.20:FF:000018">
    <property type="entry name" value="Biotin carboxylase"/>
    <property type="match status" value="1"/>
</dbReference>
<dbReference type="PANTHER" id="PTHR48095">
    <property type="entry name" value="PYRUVATE CARBOXYLASE SUBUNIT A"/>
    <property type="match status" value="1"/>
</dbReference>
<dbReference type="OrthoDB" id="9807469at2"/>
<evidence type="ECO:0000256" key="16">
    <source>
        <dbReference type="PROSITE-ProRule" id="PRU00409"/>
    </source>
</evidence>
<dbReference type="GO" id="GO:0004075">
    <property type="term" value="F:biotin carboxylase activity"/>
    <property type="evidence" value="ECO:0007669"/>
    <property type="project" value="UniProtKB-EC"/>
</dbReference>
<dbReference type="Gene3D" id="3.30.1490.20">
    <property type="entry name" value="ATP-grasp fold, A domain"/>
    <property type="match status" value="1"/>
</dbReference>
<comment type="function">
    <text evidence="1 17">This protein is a component of the acetyl coenzyme A carboxylase complex; first, biotin carboxylase catalyzes the carboxylation of the carrier protein and then the transcarboxylase transfers the carboxyl group to form malonyl-CoA.</text>
</comment>
<evidence type="ECO:0000259" key="19">
    <source>
        <dbReference type="PROSITE" id="PS50979"/>
    </source>
</evidence>
<protein>
    <recommendedName>
        <fullName evidence="4 17">Biotin carboxylase</fullName>
        <ecNumber evidence="4 17">6.3.4.14</ecNumber>
    </recommendedName>
    <alternativeName>
        <fullName evidence="17">Acetyl-coenzyme A carboxylase biotin carboxylase subunit A</fullName>
    </alternativeName>
</protein>
<dbReference type="Gene3D" id="3.40.50.20">
    <property type="match status" value="1"/>
</dbReference>
<dbReference type="InterPro" id="IPR011054">
    <property type="entry name" value="Rudment_hybrid_motif"/>
</dbReference>
<dbReference type="KEGG" id="pmi:PMT9312_0062"/>
<evidence type="ECO:0000259" key="18">
    <source>
        <dbReference type="PROSITE" id="PS50975"/>
    </source>
</evidence>
<evidence type="ECO:0000256" key="13">
    <source>
        <dbReference type="ARBA" id="ARBA00023160"/>
    </source>
</evidence>
<dbReference type="FunFam" id="3.40.50.20:FF:000010">
    <property type="entry name" value="Propionyl-CoA carboxylase subunit alpha"/>
    <property type="match status" value="1"/>
</dbReference>
<evidence type="ECO:0000256" key="12">
    <source>
        <dbReference type="ARBA" id="ARBA00023098"/>
    </source>
</evidence>
<dbReference type="HOGENOM" id="CLU_000395_3_2_3"/>
<dbReference type="EMBL" id="CP000111">
    <property type="protein sequence ID" value="ABB49123.1"/>
    <property type="molecule type" value="Genomic_DNA"/>
</dbReference>
<dbReference type="Pfam" id="PF02785">
    <property type="entry name" value="Biotin_carb_C"/>
    <property type="match status" value="1"/>
</dbReference>
<keyword evidence="12 17" id="KW-0443">Lipid metabolism</keyword>
<comment type="catalytic activity">
    <reaction evidence="15 17">
        <text>N(6)-biotinyl-L-lysyl-[protein] + hydrogencarbonate + ATP = N(6)-carboxybiotinyl-L-lysyl-[protein] + ADP + phosphate + H(+)</text>
        <dbReference type="Rhea" id="RHEA:13501"/>
        <dbReference type="Rhea" id="RHEA-COMP:10505"/>
        <dbReference type="Rhea" id="RHEA-COMP:10506"/>
        <dbReference type="ChEBI" id="CHEBI:15378"/>
        <dbReference type="ChEBI" id="CHEBI:17544"/>
        <dbReference type="ChEBI" id="CHEBI:30616"/>
        <dbReference type="ChEBI" id="CHEBI:43474"/>
        <dbReference type="ChEBI" id="CHEBI:83144"/>
        <dbReference type="ChEBI" id="CHEBI:83145"/>
        <dbReference type="ChEBI" id="CHEBI:456216"/>
        <dbReference type="EC" id="6.3.4.14"/>
    </reaction>
</comment>
<keyword evidence="11" id="KW-0460">Magnesium</keyword>
<keyword evidence="6 17" id="KW-0436">Ligase</keyword>
<evidence type="ECO:0000313" key="20">
    <source>
        <dbReference type="EMBL" id="ABB49123.1"/>
    </source>
</evidence>
<dbReference type="InterPro" id="IPR005481">
    <property type="entry name" value="BC-like_N"/>
</dbReference>
<gene>
    <name evidence="20" type="ordered locus">PMT9312_0062</name>
</gene>
<dbReference type="InterPro" id="IPR005479">
    <property type="entry name" value="CPAse_ATP-bd"/>
</dbReference>
<dbReference type="InterPro" id="IPR005482">
    <property type="entry name" value="Biotin_COase_C"/>
</dbReference>
<evidence type="ECO:0000256" key="8">
    <source>
        <dbReference type="ARBA" id="ARBA00022741"/>
    </source>
</evidence>
<dbReference type="InterPro" id="IPR004549">
    <property type="entry name" value="Acetyl_CoA_COase_biotin_COase"/>
</dbReference>
<dbReference type="InterPro" id="IPR011761">
    <property type="entry name" value="ATP-grasp"/>
</dbReference>
<evidence type="ECO:0000256" key="10">
    <source>
        <dbReference type="ARBA" id="ARBA00022840"/>
    </source>
</evidence>
<keyword evidence="5 17" id="KW-0444">Lipid biosynthesis</keyword>
<dbReference type="GO" id="GO:0046872">
    <property type="term" value="F:metal ion binding"/>
    <property type="evidence" value="ECO:0007669"/>
    <property type="project" value="UniProtKB-KW"/>
</dbReference>
<dbReference type="Pfam" id="PF02786">
    <property type="entry name" value="CPSase_L_D2"/>
    <property type="match status" value="1"/>
</dbReference>
<dbReference type="InterPro" id="IPR011764">
    <property type="entry name" value="Biotin_carboxylation_dom"/>
</dbReference>
<evidence type="ECO:0000256" key="4">
    <source>
        <dbReference type="ARBA" id="ARBA00013263"/>
    </source>
</evidence>
<evidence type="ECO:0000256" key="1">
    <source>
        <dbReference type="ARBA" id="ARBA00003761"/>
    </source>
</evidence>
<feature type="domain" description="ATP-grasp" evidence="18">
    <location>
        <begin position="120"/>
        <end position="316"/>
    </location>
</feature>
<dbReference type="PROSITE" id="PS00867">
    <property type="entry name" value="CPSASE_2"/>
    <property type="match status" value="1"/>
</dbReference>
<keyword evidence="10 16" id="KW-0067">ATP-binding</keyword>
<dbReference type="Proteomes" id="UP000002715">
    <property type="component" value="Chromosome"/>
</dbReference>
<dbReference type="InterPro" id="IPR016185">
    <property type="entry name" value="PreATP-grasp_dom_sf"/>
</dbReference>
<dbReference type="EC" id="6.3.4.14" evidence="4 17"/>
<reference evidence="21" key="1">
    <citation type="submission" date="2005-07" db="EMBL/GenBank/DDBJ databases">
        <title>Complete sequence of Prochlorococcus marinus str. MIT 9312.</title>
        <authorList>
            <consortium name="US DOE Joint Genome Institute"/>
            <person name="Copeland A."/>
            <person name="Lucas S."/>
            <person name="Lapidus A."/>
            <person name="Barry K."/>
            <person name="Detter J.C."/>
            <person name="Glavina T."/>
            <person name="Hammon N."/>
            <person name="Israni S."/>
            <person name="Pitluck S."/>
            <person name="Thiel J."/>
            <person name="Schmutz J."/>
            <person name="Larimer F."/>
            <person name="Land M."/>
            <person name="Kyrpides N."/>
            <person name="Lykidis A."/>
            <person name="Richardson P."/>
        </authorList>
    </citation>
    <scope>NUCLEOTIDE SEQUENCE [LARGE SCALE GENOMIC DNA]</scope>
    <source>
        <strain evidence="21">MIT 9312</strain>
    </source>
</reference>
<dbReference type="GO" id="GO:0005524">
    <property type="term" value="F:ATP binding"/>
    <property type="evidence" value="ECO:0007669"/>
    <property type="project" value="UniProtKB-UniRule"/>
</dbReference>
<dbReference type="SUPFAM" id="SSF56059">
    <property type="entry name" value="Glutathione synthetase ATP-binding domain-like"/>
    <property type="match status" value="1"/>
</dbReference>
<dbReference type="NCBIfam" id="NF006367">
    <property type="entry name" value="PRK08591.1"/>
    <property type="match status" value="1"/>
</dbReference>
<proteinExistence type="predicted"/>
<dbReference type="PANTHER" id="PTHR48095:SF2">
    <property type="entry name" value="BIOTIN CARBOXYLASE, CHLOROPLASTIC"/>
    <property type="match status" value="1"/>
</dbReference>
<dbReference type="PROSITE" id="PS50975">
    <property type="entry name" value="ATP_GRASP"/>
    <property type="match status" value="1"/>
</dbReference>
<dbReference type="InterPro" id="IPR013815">
    <property type="entry name" value="ATP_grasp_subdomain_1"/>
</dbReference>
<evidence type="ECO:0000256" key="14">
    <source>
        <dbReference type="ARBA" id="ARBA00023267"/>
    </source>
</evidence>
<comment type="subunit">
    <text evidence="3 17">Acetyl-CoA carboxylase is a heterohexamer of biotin carboxyl carrier protein, biotin carboxylase and the two subunits of carboxyl transferase in a 2:2 complex.</text>
</comment>
<organism evidence="20 21">
    <name type="scientific">Prochlorococcus marinus (strain MIT 9312)</name>
    <dbReference type="NCBI Taxonomy" id="74546"/>
    <lineage>
        <taxon>Bacteria</taxon>
        <taxon>Bacillati</taxon>
        <taxon>Cyanobacteriota</taxon>
        <taxon>Cyanophyceae</taxon>
        <taxon>Synechococcales</taxon>
        <taxon>Prochlorococcaceae</taxon>
        <taxon>Prochlorococcus</taxon>
    </lineage>
</organism>
<evidence type="ECO:0000313" key="21">
    <source>
        <dbReference type="Proteomes" id="UP000002715"/>
    </source>
</evidence>
<evidence type="ECO:0000256" key="7">
    <source>
        <dbReference type="ARBA" id="ARBA00022723"/>
    </source>
</evidence>
<dbReference type="PROSITE" id="PS00866">
    <property type="entry name" value="CPSASE_1"/>
    <property type="match status" value="1"/>
</dbReference>
<keyword evidence="8 16" id="KW-0547">Nucleotide-binding</keyword>
<evidence type="ECO:0000256" key="17">
    <source>
        <dbReference type="RuleBase" id="RU365063"/>
    </source>
</evidence>
<dbReference type="Pfam" id="PF00289">
    <property type="entry name" value="Biotin_carb_N"/>
    <property type="match status" value="1"/>
</dbReference>